<keyword evidence="4 6" id="KW-0808">Transferase</keyword>
<keyword evidence="3 6" id="KW-0489">Methyltransferase</keyword>
<dbReference type="GO" id="GO:0016279">
    <property type="term" value="F:protein-lysine N-methyltransferase activity"/>
    <property type="evidence" value="ECO:0007669"/>
    <property type="project" value="InterPro"/>
</dbReference>
<evidence type="ECO:0000256" key="5">
    <source>
        <dbReference type="SAM" id="MobiDB-lite"/>
    </source>
</evidence>
<keyword evidence="2" id="KW-0963">Cytoplasm</keyword>
<dbReference type="OrthoDB" id="206354at2759"/>
<dbReference type="PANTHER" id="PTHR13200:SF0">
    <property type="entry name" value="EEF1A LYSINE METHYLTRANSFERASE 1"/>
    <property type="match status" value="1"/>
</dbReference>
<dbReference type="Pfam" id="PF10237">
    <property type="entry name" value="N6-adenineMlase"/>
    <property type="match status" value="1"/>
</dbReference>
<dbReference type="EMBL" id="BGZK01000258">
    <property type="protein sequence ID" value="GBP32383.1"/>
    <property type="molecule type" value="Genomic_DNA"/>
</dbReference>
<sequence>MEETDDIPQLSAETFAALQEFYAEQRKREEIFSKLESDNKLNENILFDENWQLSQFWYDEQTIQSLVKVVNNVINNGNKVALVSCPTLFMPVKRQLAERASDFIFYDYSYPDKIPSELLNKYDLVIADPPFLSEECLVKMAKTIKLLAREKIIVCTGAIMKDSVQNLSPIVRCSSQKSVVPPAACRRKSDVDVGVRASLPPSPERDQVQEQHDNKQAVRYEQGAGRRQPQQVTREARDHRQRARRLRSGRRAVLASSRAALTTLENALVNHRHTYY</sequence>
<dbReference type="PROSITE" id="PS00092">
    <property type="entry name" value="N6_MTASE"/>
    <property type="match status" value="1"/>
</dbReference>
<evidence type="ECO:0000256" key="2">
    <source>
        <dbReference type="ARBA" id="ARBA00022490"/>
    </source>
</evidence>
<name>A0A4C1V0V0_EUMVA</name>
<evidence type="ECO:0000256" key="4">
    <source>
        <dbReference type="ARBA" id="ARBA00022679"/>
    </source>
</evidence>
<organism evidence="6 7">
    <name type="scientific">Eumeta variegata</name>
    <name type="common">Bagworm moth</name>
    <name type="synonym">Eumeta japonica</name>
    <dbReference type="NCBI Taxonomy" id="151549"/>
    <lineage>
        <taxon>Eukaryota</taxon>
        <taxon>Metazoa</taxon>
        <taxon>Ecdysozoa</taxon>
        <taxon>Arthropoda</taxon>
        <taxon>Hexapoda</taxon>
        <taxon>Insecta</taxon>
        <taxon>Pterygota</taxon>
        <taxon>Neoptera</taxon>
        <taxon>Endopterygota</taxon>
        <taxon>Lepidoptera</taxon>
        <taxon>Glossata</taxon>
        <taxon>Ditrysia</taxon>
        <taxon>Tineoidea</taxon>
        <taxon>Psychidae</taxon>
        <taxon>Oiketicinae</taxon>
        <taxon>Eumeta</taxon>
    </lineage>
</organism>
<reference evidence="6 7" key="1">
    <citation type="journal article" date="2019" name="Commun. Biol.">
        <title>The bagworm genome reveals a unique fibroin gene that provides high tensile strength.</title>
        <authorList>
            <person name="Kono N."/>
            <person name="Nakamura H."/>
            <person name="Ohtoshi R."/>
            <person name="Tomita M."/>
            <person name="Numata K."/>
            <person name="Arakawa K."/>
        </authorList>
    </citation>
    <scope>NUCLEOTIDE SEQUENCE [LARGE SCALE GENOMIC DNA]</scope>
</reference>
<dbReference type="GO" id="GO:0005737">
    <property type="term" value="C:cytoplasm"/>
    <property type="evidence" value="ECO:0007669"/>
    <property type="project" value="UniProtKB-SubCell"/>
</dbReference>
<proteinExistence type="predicted"/>
<evidence type="ECO:0000313" key="7">
    <source>
        <dbReference type="Proteomes" id="UP000299102"/>
    </source>
</evidence>
<dbReference type="InterPro" id="IPR002052">
    <property type="entry name" value="DNA_methylase_N6_adenine_CS"/>
</dbReference>
<comment type="subcellular location">
    <subcellularLocation>
        <location evidence="1">Cytoplasm</location>
    </subcellularLocation>
</comment>
<evidence type="ECO:0000313" key="6">
    <source>
        <dbReference type="EMBL" id="GBP32383.1"/>
    </source>
</evidence>
<accession>A0A4C1V0V0</accession>
<keyword evidence="7" id="KW-1185">Reference proteome</keyword>
<dbReference type="InterPro" id="IPR019369">
    <property type="entry name" value="Efm5/EEF1AKMT1"/>
</dbReference>
<feature type="compositionally biased region" description="Basic and acidic residues" evidence="5">
    <location>
        <begin position="203"/>
        <end position="218"/>
    </location>
</feature>
<dbReference type="Proteomes" id="UP000299102">
    <property type="component" value="Unassembled WGS sequence"/>
</dbReference>
<dbReference type="InterPro" id="IPR041370">
    <property type="entry name" value="Mlase_EEF1AKMT1/ZCCHC4"/>
</dbReference>
<protein>
    <submittedName>
        <fullName evidence="6">EEF1A lysine methyltransferase 1</fullName>
    </submittedName>
</protein>
<dbReference type="GO" id="GO:0032259">
    <property type="term" value="P:methylation"/>
    <property type="evidence" value="ECO:0007669"/>
    <property type="project" value="UniProtKB-KW"/>
</dbReference>
<dbReference type="AlphaFoldDB" id="A0A4C1V0V0"/>
<comment type="caution">
    <text evidence="6">The sequence shown here is derived from an EMBL/GenBank/DDBJ whole genome shotgun (WGS) entry which is preliminary data.</text>
</comment>
<feature type="compositionally biased region" description="Basic residues" evidence="5">
    <location>
        <begin position="239"/>
        <end position="250"/>
    </location>
</feature>
<feature type="region of interest" description="Disordered" evidence="5">
    <location>
        <begin position="191"/>
        <end position="251"/>
    </location>
</feature>
<evidence type="ECO:0000256" key="1">
    <source>
        <dbReference type="ARBA" id="ARBA00004496"/>
    </source>
</evidence>
<dbReference type="GO" id="GO:0003676">
    <property type="term" value="F:nucleic acid binding"/>
    <property type="evidence" value="ECO:0007669"/>
    <property type="project" value="InterPro"/>
</dbReference>
<dbReference type="STRING" id="151549.A0A4C1V0V0"/>
<gene>
    <name evidence="6" type="primary">Eef1akmt1</name>
    <name evidence="6" type="ORF">EVAR_25638_1</name>
</gene>
<evidence type="ECO:0000256" key="3">
    <source>
        <dbReference type="ARBA" id="ARBA00022603"/>
    </source>
</evidence>
<dbReference type="PANTHER" id="PTHR13200">
    <property type="entry name" value="EEF1A LYSINE METHYLTRANSFERASE 1"/>
    <property type="match status" value="1"/>
</dbReference>